<evidence type="ECO:0000256" key="11">
    <source>
        <dbReference type="ARBA" id="ARBA00048841"/>
    </source>
</evidence>
<dbReference type="EMBL" id="JAKGTH010000009">
    <property type="protein sequence ID" value="MCF4101982.1"/>
    <property type="molecule type" value="Genomic_DNA"/>
</dbReference>
<dbReference type="PANTHER" id="PTHR43070">
    <property type="match status" value="1"/>
</dbReference>
<dbReference type="PIRSF" id="PIRSF036497">
    <property type="entry name" value="HDH_short"/>
    <property type="match status" value="1"/>
</dbReference>
<dbReference type="Proteomes" id="UP001179363">
    <property type="component" value="Unassembled WGS sequence"/>
</dbReference>
<dbReference type="InterPro" id="IPR019811">
    <property type="entry name" value="HDH_CS"/>
</dbReference>
<dbReference type="InterPro" id="IPR011147">
    <property type="entry name" value="Bifunc_Aspkin/hSer_DH"/>
</dbReference>
<comment type="cofactor">
    <cofactor evidence="1">
        <name>a metal cation</name>
        <dbReference type="ChEBI" id="CHEBI:25213"/>
    </cofactor>
</comment>
<dbReference type="PROSITE" id="PS01042">
    <property type="entry name" value="HOMOSER_DHGENASE"/>
    <property type="match status" value="1"/>
</dbReference>
<accession>A0ABS9EGG5</accession>
<dbReference type="InterPro" id="IPR022697">
    <property type="entry name" value="HDH_short"/>
</dbReference>
<evidence type="ECO:0000256" key="4">
    <source>
        <dbReference type="ARBA" id="ARBA00006753"/>
    </source>
</evidence>
<evidence type="ECO:0000259" key="15">
    <source>
        <dbReference type="Pfam" id="PF00742"/>
    </source>
</evidence>
<keyword evidence="17" id="KW-0808">Transferase</keyword>
<evidence type="ECO:0000256" key="10">
    <source>
        <dbReference type="ARBA" id="ARBA00023167"/>
    </source>
</evidence>
<comment type="catalytic activity">
    <reaction evidence="11">
        <text>L-homoserine + NADP(+) = L-aspartate 4-semialdehyde + NADPH + H(+)</text>
        <dbReference type="Rhea" id="RHEA:15761"/>
        <dbReference type="ChEBI" id="CHEBI:15378"/>
        <dbReference type="ChEBI" id="CHEBI:57476"/>
        <dbReference type="ChEBI" id="CHEBI:57783"/>
        <dbReference type="ChEBI" id="CHEBI:58349"/>
        <dbReference type="ChEBI" id="CHEBI:537519"/>
        <dbReference type="EC" id="1.1.1.3"/>
    </reaction>
    <physiologicalReaction direction="right-to-left" evidence="11">
        <dbReference type="Rhea" id="RHEA:15763"/>
    </physiologicalReaction>
</comment>
<evidence type="ECO:0000256" key="2">
    <source>
        <dbReference type="ARBA" id="ARBA00005056"/>
    </source>
</evidence>
<dbReference type="EC" id="1.1.1.3" evidence="5 12"/>
<comment type="pathway">
    <text evidence="3 13">Amino-acid biosynthesis; L-methionine biosynthesis via de novo pathway; L-homoserine from L-aspartate: step 3/3.</text>
</comment>
<feature type="domain" description="Aspartate/homoserine dehydrogenase NAD-binding" evidence="16">
    <location>
        <begin position="10"/>
        <end position="143"/>
    </location>
</feature>
<evidence type="ECO:0000259" key="16">
    <source>
        <dbReference type="Pfam" id="PF03447"/>
    </source>
</evidence>
<evidence type="ECO:0000256" key="7">
    <source>
        <dbReference type="ARBA" id="ARBA00022697"/>
    </source>
</evidence>
<evidence type="ECO:0000256" key="14">
    <source>
        <dbReference type="RuleBase" id="RU004171"/>
    </source>
</evidence>
<gene>
    <name evidence="17" type="ORF">L1I30_09915</name>
</gene>
<evidence type="ECO:0000256" key="12">
    <source>
        <dbReference type="PIRNR" id="PIRNR036497"/>
    </source>
</evidence>
<evidence type="ECO:0000256" key="9">
    <source>
        <dbReference type="ARBA" id="ARBA00023002"/>
    </source>
</evidence>
<dbReference type="InterPro" id="IPR001342">
    <property type="entry name" value="HDH_cat"/>
</dbReference>
<keyword evidence="10 12" id="KW-0486">Methionine biosynthesis</keyword>
<evidence type="ECO:0000256" key="13">
    <source>
        <dbReference type="RuleBase" id="RU000579"/>
    </source>
</evidence>
<comment type="pathway">
    <text evidence="2 13">Amino-acid biosynthesis; L-threonine biosynthesis; L-threonine from L-aspartate: step 3/5.</text>
</comment>
<dbReference type="GO" id="GO:0016301">
    <property type="term" value="F:kinase activity"/>
    <property type="evidence" value="ECO:0007669"/>
    <property type="project" value="UniProtKB-KW"/>
</dbReference>
<proteinExistence type="inferred from homology"/>
<keyword evidence="9 12" id="KW-0560">Oxidoreductase</keyword>
<evidence type="ECO:0000256" key="8">
    <source>
        <dbReference type="ARBA" id="ARBA00022857"/>
    </source>
</evidence>
<dbReference type="Pfam" id="PF03447">
    <property type="entry name" value="NAD_binding_3"/>
    <property type="match status" value="1"/>
</dbReference>
<evidence type="ECO:0000313" key="18">
    <source>
        <dbReference type="Proteomes" id="UP001179363"/>
    </source>
</evidence>
<name>A0ABS9EGG5_9FLAO</name>
<dbReference type="SUPFAM" id="SSF55347">
    <property type="entry name" value="Glyceraldehyde-3-phosphate dehydrogenase-like, C-terminal domain"/>
    <property type="match status" value="1"/>
</dbReference>
<dbReference type="InterPro" id="IPR036291">
    <property type="entry name" value="NAD(P)-bd_dom_sf"/>
</dbReference>
<evidence type="ECO:0000256" key="3">
    <source>
        <dbReference type="ARBA" id="ARBA00005062"/>
    </source>
</evidence>
<evidence type="ECO:0000313" key="17">
    <source>
        <dbReference type="EMBL" id="MCF4101982.1"/>
    </source>
</evidence>
<evidence type="ECO:0000256" key="6">
    <source>
        <dbReference type="ARBA" id="ARBA00022605"/>
    </source>
</evidence>
<keyword evidence="6 12" id="KW-0028">Amino-acid biosynthesis</keyword>
<dbReference type="RefSeq" id="WP_236134131.1">
    <property type="nucleotide sequence ID" value="NZ_JAKGTH010000009.1"/>
</dbReference>
<keyword evidence="18" id="KW-1185">Reference proteome</keyword>
<evidence type="ECO:0000256" key="1">
    <source>
        <dbReference type="ARBA" id="ARBA00001920"/>
    </source>
</evidence>
<dbReference type="Gene3D" id="3.30.360.10">
    <property type="entry name" value="Dihydrodipicolinate Reductase, domain 2"/>
    <property type="match status" value="1"/>
</dbReference>
<reference evidence="17" key="1">
    <citation type="submission" date="2022-01" db="EMBL/GenBank/DDBJ databases">
        <title>Gillisia lutea sp. nov., isolated from marine plastic residues from the Malvarosa beach (Valencia, Spain).</title>
        <authorList>
            <person name="Vidal-Verdu A."/>
            <person name="Molina-Menor E."/>
            <person name="Satari L."/>
            <person name="Pascual J."/>
            <person name="Pereto J."/>
            <person name="Porcar M."/>
        </authorList>
    </citation>
    <scope>NUCLEOTIDE SEQUENCE</scope>
    <source>
        <strain evidence="17">M10.2A</strain>
    </source>
</reference>
<sequence>MKKIHIVLFGVGNVGSTLINQILETRAQWRENGLEVNIPVITNSTTAFFAKENLENSWETDFKKFGFPYNLDSILSYVKKQEYENLIAIDATASENFVRHYKQLIKNGFNIIAANKAANTLSGKFYKDLRIDLKQQGKYFLYETNVGAGLPIIQTLQSLHASGEKVTKIRGVFSGSLSYIFNEFSKENKAFDEVLTDAGNKGFTEPDPRIDLSGKDVARKLLILARELEIQKELSEISIEDLVPSHLNGKSSLSHFKEHQYQLNEGFRERKSKLKNDEVLRHIGELDVASGILEVKLINEKKSSPFGSLKNADASFEIYTSSYGDQPIVIQGAGAGGAVTARGVVADILKLSERLEAIN</sequence>
<feature type="domain" description="Homoserine dehydrogenase catalytic" evidence="15">
    <location>
        <begin position="151"/>
        <end position="349"/>
    </location>
</feature>
<dbReference type="Pfam" id="PF00742">
    <property type="entry name" value="Homoserine_dh"/>
    <property type="match status" value="1"/>
</dbReference>
<organism evidence="17 18">
    <name type="scientific">Gillisia lutea</name>
    <dbReference type="NCBI Taxonomy" id="2909668"/>
    <lineage>
        <taxon>Bacteria</taxon>
        <taxon>Pseudomonadati</taxon>
        <taxon>Bacteroidota</taxon>
        <taxon>Flavobacteriia</taxon>
        <taxon>Flavobacteriales</taxon>
        <taxon>Flavobacteriaceae</taxon>
        <taxon>Gillisia</taxon>
    </lineage>
</organism>
<protein>
    <recommendedName>
        <fullName evidence="5 12">Homoserine dehydrogenase</fullName>
        <shortName evidence="12">HDH</shortName>
        <ecNumber evidence="5 12">1.1.1.3</ecNumber>
    </recommendedName>
</protein>
<dbReference type="PANTHER" id="PTHR43070:SF3">
    <property type="entry name" value="HOMOSERINE DEHYDROGENASE"/>
    <property type="match status" value="1"/>
</dbReference>
<comment type="caution">
    <text evidence="17">The sequence shown here is derived from an EMBL/GenBank/DDBJ whole genome shotgun (WGS) entry which is preliminary data.</text>
</comment>
<keyword evidence="17" id="KW-0418">Kinase</keyword>
<evidence type="ECO:0000256" key="5">
    <source>
        <dbReference type="ARBA" id="ARBA00013213"/>
    </source>
</evidence>
<comment type="similarity">
    <text evidence="4 12 14">Belongs to the homoserine dehydrogenase family.</text>
</comment>
<dbReference type="InterPro" id="IPR005106">
    <property type="entry name" value="Asp/hSer_DH_NAD-bd"/>
</dbReference>
<keyword evidence="8 12" id="KW-0521">NADP</keyword>
<keyword evidence="7 12" id="KW-0791">Threonine biosynthesis</keyword>
<dbReference type="SUPFAM" id="SSF51735">
    <property type="entry name" value="NAD(P)-binding Rossmann-fold domains"/>
    <property type="match status" value="1"/>
</dbReference>
<dbReference type="Gene3D" id="3.40.50.720">
    <property type="entry name" value="NAD(P)-binding Rossmann-like Domain"/>
    <property type="match status" value="1"/>
</dbReference>